<evidence type="ECO:0000256" key="1">
    <source>
        <dbReference type="ARBA" id="ARBA00022723"/>
    </source>
</evidence>
<sequence>MRLDGAAGSEPAHQSPQPAGPPSQRLPVNPRRHKVAPEHRKRVATACNSCNVRRVRCSGEQPCRQCRSSSRDCIYPTPVEKVTLNRSELEGLRRKVDLYERALRDTVPEAISSAVPVPDATRRHELPGLLGRTGPNQGARVVAATEAARAPLSASRSGVVAVTAAVDDQAHFARSPSELPRHHHPDLQQQYLHHPQVQIQLQDSNPNSPRYHHLHTPSSLTGAHHHRQDDEDQVSTEGRLLHDPDGHARFLGETSGATFLDSLKEFMTTVLPLAYQNLRPGSDGSAFLLSLGRYQTYDSRPLHDRDVDPFWLPLRLEMESMLSELRYFIQDGNGNWPSGGIYWWGDLSSAPGLPPIERDSHLVRLEKCRHLAFYNTAFAIVSQANATPPRDISVDSNLSEFYFSRARLLMGNPLDITRFATNEVAALTLMGFYLIEMNRRDAAYLCVSNAMHISIMHGAHRGWVDESGKRVFWTLYILDRYLSCLMGRPPTIMDDAIRLPLPCDAPSMPPADGLRAHVELARISGYIVCNTFRISPWENSMRPFGNLKEAIGLLDEWKLGLPANLRLSDDGLSDDPACCLLHMSCNQLIILAVRPVFFAAVKKTFAEKLVTRQCSLSSHPHLTQLNRCIAAAEQNIRLARQILALNHPRKLLQAGLHFIFNAAICLTLQKLVENEDGHPRDDKARARDLDFVIARFEDESRIGSNYGRDCATVLRDLRVLVQRLRTPIDTNLEPVRSSSMPQSSNTYDPVENRTAVDMAQQWPDKLTSEPLQQPILVEQGHILYDELVSWIDGDWQAYGGYLI</sequence>
<feature type="domain" description="Zn(2)-C6 fungal-type" evidence="6">
    <location>
        <begin position="46"/>
        <end position="75"/>
    </location>
</feature>
<evidence type="ECO:0000256" key="2">
    <source>
        <dbReference type="ARBA" id="ARBA00023015"/>
    </source>
</evidence>
<dbReference type="InterPro" id="IPR036864">
    <property type="entry name" value="Zn2-C6_fun-type_DNA-bd_sf"/>
</dbReference>
<evidence type="ECO:0000256" key="4">
    <source>
        <dbReference type="ARBA" id="ARBA00023242"/>
    </source>
</evidence>
<evidence type="ECO:0000256" key="5">
    <source>
        <dbReference type="SAM" id="MobiDB-lite"/>
    </source>
</evidence>
<name>A0A8H4PB38_9HYPO</name>
<dbReference type="GO" id="GO:0006351">
    <property type="term" value="P:DNA-templated transcription"/>
    <property type="evidence" value="ECO:0007669"/>
    <property type="project" value="InterPro"/>
</dbReference>
<dbReference type="SUPFAM" id="SSF57701">
    <property type="entry name" value="Zn2/Cys6 DNA-binding domain"/>
    <property type="match status" value="1"/>
</dbReference>
<feature type="region of interest" description="Disordered" evidence="5">
    <location>
        <begin position="202"/>
        <end position="247"/>
    </location>
</feature>
<dbReference type="CDD" id="cd12148">
    <property type="entry name" value="fungal_TF_MHR"/>
    <property type="match status" value="1"/>
</dbReference>
<dbReference type="Pfam" id="PF00172">
    <property type="entry name" value="Zn_clus"/>
    <property type="match status" value="1"/>
</dbReference>
<dbReference type="AlphaFoldDB" id="A0A8H4PB38"/>
<feature type="compositionally biased region" description="Basic residues" evidence="5">
    <location>
        <begin position="30"/>
        <end position="40"/>
    </location>
</feature>
<protein>
    <submittedName>
        <fullName evidence="7">Transcriptional regulatory</fullName>
    </submittedName>
</protein>
<keyword evidence="3" id="KW-0804">Transcription</keyword>
<evidence type="ECO:0000256" key="3">
    <source>
        <dbReference type="ARBA" id="ARBA00023163"/>
    </source>
</evidence>
<dbReference type="InterPro" id="IPR001138">
    <property type="entry name" value="Zn2Cys6_DnaBD"/>
</dbReference>
<feature type="region of interest" description="Disordered" evidence="5">
    <location>
        <begin position="1"/>
        <end position="40"/>
    </location>
</feature>
<keyword evidence="8" id="KW-1185">Reference proteome</keyword>
<dbReference type="Pfam" id="PF04082">
    <property type="entry name" value="Fungal_trans"/>
    <property type="match status" value="1"/>
</dbReference>
<evidence type="ECO:0000313" key="7">
    <source>
        <dbReference type="EMBL" id="KAF4469034.1"/>
    </source>
</evidence>
<dbReference type="PROSITE" id="PS50048">
    <property type="entry name" value="ZN2_CY6_FUNGAL_2"/>
    <property type="match status" value="1"/>
</dbReference>
<organism evidence="7 8">
    <name type="scientific">Fusarium albosuccineum</name>
    <dbReference type="NCBI Taxonomy" id="1237068"/>
    <lineage>
        <taxon>Eukaryota</taxon>
        <taxon>Fungi</taxon>
        <taxon>Dikarya</taxon>
        <taxon>Ascomycota</taxon>
        <taxon>Pezizomycotina</taxon>
        <taxon>Sordariomycetes</taxon>
        <taxon>Hypocreomycetidae</taxon>
        <taxon>Hypocreales</taxon>
        <taxon>Nectriaceae</taxon>
        <taxon>Fusarium</taxon>
        <taxon>Fusarium decemcellulare species complex</taxon>
    </lineage>
</organism>
<dbReference type="PANTHER" id="PTHR47424">
    <property type="entry name" value="REGULATORY PROTEIN GAL4"/>
    <property type="match status" value="1"/>
</dbReference>
<accession>A0A8H4PB38</accession>
<dbReference type="CDD" id="cd00067">
    <property type="entry name" value="GAL4"/>
    <property type="match status" value="1"/>
</dbReference>
<dbReference type="SMART" id="SM00066">
    <property type="entry name" value="GAL4"/>
    <property type="match status" value="1"/>
</dbReference>
<dbReference type="Proteomes" id="UP000554235">
    <property type="component" value="Unassembled WGS sequence"/>
</dbReference>
<dbReference type="Gene3D" id="4.10.240.10">
    <property type="entry name" value="Zn(2)-C6 fungal-type DNA-binding domain"/>
    <property type="match status" value="1"/>
</dbReference>
<dbReference type="InterPro" id="IPR051127">
    <property type="entry name" value="Fungal_SecMet_Regulators"/>
</dbReference>
<evidence type="ECO:0000259" key="6">
    <source>
        <dbReference type="PROSITE" id="PS50048"/>
    </source>
</evidence>
<evidence type="ECO:0000313" key="8">
    <source>
        <dbReference type="Proteomes" id="UP000554235"/>
    </source>
</evidence>
<comment type="caution">
    <text evidence="7">The sequence shown here is derived from an EMBL/GenBank/DDBJ whole genome shotgun (WGS) entry which is preliminary data.</text>
</comment>
<dbReference type="GO" id="GO:0003677">
    <property type="term" value="F:DNA binding"/>
    <property type="evidence" value="ECO:0007669"/>
    <property type="project" value="InterPro"/>
</dbReference>
<dbReference type="EMBL" id="JAADYS010000530">
    <property type="protein sequence ID" value="KAF4469034.1"/>
    <property type="molecule type" value="Genomic_DNA"/>
</dbReference>
<keyword evidence="4" id="KW-0539">Nucleus</keyword>
<proteinExistence type="predicted"/>
<dbReference type="OrthoDB" id="3266505at2759"/>
<dbReference type="GO" id="GO:0008270">
    <property type="term" value="F:zinc ion binding"/>
    <property type="evidence" value="ECO:0007669"/>
    <property type="project" value="InterPro"/>
</dbReference>
<dbReference type="SMART" id="SM00906">
    <property type="entry name" value="Fungal_trans"/>
    <property type="match status" value="1"/>
</dbReference>
<gene>
    <name evidence="7" type="ORF">FALBO_4078</name>
</gene>
<dbReference type="PANTHER" id="PTHR47424:SF6">
    <property type="entry name" value="PROLINE UTILIZATION TRANS-ACTIVATOR"/>
    <property type="match status" value="1"/>
</dbReference>
<keyword evidence="2" id="KW-0805">Transcription regulation</keyword>
<dbReference type="InterPro" id="IPR007219">
    <property type="entry name" value="XnlR_reg_dom"/>
</dbReference>
<keyword evidence="1" id="KW-0479">Metal-binding</keyword>
<reference evidence="7 8" key="1">
    <citation type="submission" date="2020-01" db="EMBL/GenBank/DDBJ databases">
        <title>Identification and distribution of gene clusters putatively required for synthesis of sphingolipid metabolism inhibitors in phylogenetically diverse species of the filamentous fungus Fusarium.</title>
        <authorList>
            <person name="Kim H.-S."/>
            <person name="Busman M."/>
            <person name="Brown D.W."/>
            <person name="Divon H."/>
            <person name="Uhlig S."/>
            <person name="Proctor R.H."/>
        </authorList>
    </citation>
    <scope>NUCLEOTIDE SEQUENCE [LARGE SCALE GENOMIC DNA]</scope>
    <source>
        <strain evidence="7 8">NRRL 20459</strain>
    </source>
</reference>
<dbReference type="GO" id="GO:0000981">
    <property type="term" value="F:DNA-binding transcription factor activity, RNA polymerase II-specific"/>
    <property type="evidence" value="ECO:0007669"/>
    <property type="project" value="InterPro"/>
</dbReference>